<dbReference type="SMART" id="SM00342">
    <property type="entry name" value="HTH_ARAC"/>
    <property type="match status" value="1"/>
</dbReference>
<dbReference type="EMBL" id="CM001561">
    <property type="protein sequence ID" value="EJZ58796.1"/>
    <property type="molecule type" value="Genomic_DNA"/>
</dbReference>
<evidence type="ECO:0000256" key="1">
    <source>
        <dbReference type="ARBA" id="ARBA00023015"/>
    </source>
</evidence>
<dbReference type="InterPro" id="IPR018062">
    <property type="entry name" value="HTH_AraC-typ_CS"/>
</dbReference>
<name>A0A7U9CNS1_PSEFL</name>
<keyword evidence="3" id="KW-0804">Transcription</keyword>
<dbReference type="AlphaFoldDB" id="A0A7U9CNS1"/>
<evidence type="ECO:0000259" key="4">
    <source>
        <dbReference type="PROSITE" id="PS01124"/>
    </source>
</evidence>
<gene>
    <name evidence="5" type="ORF">I1A_003127</name>
</gene>
<proteinExistence type="predicted"/>
<protein>
    <submittedName>
        <fullName evidence="5">AraC-type DNA-binding protein</fullName>
    </submittedName>
</protein>
<evidence type="ECO:0000256" key="2">
    <source>
        <dbReference type="ARBA" id="ARBA00023125"/>
    </source>
</evidence>
<dbReference type="PANTHER" id="PTHR43436:SF1">
    <property type="entry name" value="TRANSCRIPTIONAL REGULATORY PROTEIN"/>
    <property type="match status" value="1"/>
</dbReference>
<evidence type="ECO:0000313" key="6">
    <source>
        <dbReference type="Proteomes" id="UP000006045"/>
    </source>
</evidence>
<keyword evidence="1" id="KW-0805">Transcription regulation</keyword>
<accession>A0A7U9CNS1</accession>
<dbReference type="GO" id="GO:0003700">
    <property type="term" value="F:DNA-binding transcription factor activity"/>
    <property type="evidence" value="ECO:0007669"/>
    <property type="project" value="InterPro"/>
</dbReference>
<dbReference type="Pfam" id="PF12833">
    <property type="entry name" value="HTH_18"/>
    <property type="match status" value="1"/>
</dbReference>
<evidence type="ECO:0000313" key="5">
    <source>
        <dbReference type="EMBL" id="EJZ58796.1"/>
    </source>
</evidence>
<dbReference type="PROSITE" id="PS01124">
    <property type="entry name" value="HTH_ARAC_FAMILY_2"/>
    <property type="match status" value="1"/>
</dbReference>
<dbReference type="PROSITE" id="PS00041">
    <property type="entry name" value="HTH_ARAC_FAMILY_1"/>
    <property type="match status" value="1"/>
</dbReference>
<dbReference type="Gene3D" id="1.10.10.60">
    <property type="entry name" value="Homeodomain-like"/>
    <property type="match status" value="2"/>
</dbReference>
<reference evidence="5 6" key="1">
    <citation type="submission" date="2012-08" db="EMBL/GenBank/DDBJ databases">
        <title>The genome of cave-isolated P. fluorescens strain R124 demonstrates phenotypic adaptation to the mineral environment.</title>
        <authorList>
            <person name="Barton M.D."/>
            <person name="Petronio M."/>
            <person name="Giarrizzo J.G."/>
            <person name="Bowling B.V."/>
            <person name="Barton H.A."/>
        </authorList>
    </citation>
    <scope>NUCLEOTIDE SEQUENCE [LARGE SCALE GENOMIC DNA]</scope>
    <source>
        <strain evidence="5 6">R124</strain>
    </source>
</reference>
<dbReference type="InterPro" id="IPR009057">
    <property type="entry name" value="Homeodomain-like_sf"/>
</dbReference>
<organism evidence="5 6">
    <name type="scientific">Pseudomonas fluorescens R124</name>
    <dbReference type="NCBI Taxonomy" id="743713"/>
    <lineage>
        <taxon>Bacteria</taxon>
        <taxon>Pseudomonadati</taxon>
        <taxon>Pseudomonadota</taxon>
        <taxon>Gammaproteobacteria</taxon>
        <taxon>Pseudomonadales</taxon>
        <taxon>Pseudomonadaceae</taxon>
        <taxon>Pseudomonas</taxon>
    </lineage>
</organism>
<evidence type="ECO:0000256" key="3">
    <source>
        <dbReference type="ARBA" id="ARBA00023163"/>
    </source>
</evidence>
<dbReference type="GO" id="GO:0043565">
    <property type="term" value="F:sequence-specific DNA binding"/>
    <property type="evidence" value="ECO:0007669"/>
    <property type="project" value="InterPro"/>
</dbReference>
<dbReference type="GO" id="GO:0009893">
    <property type="term" value="P:positive regulation of metabolic process"/>
    <property type="evidence" value="ECO:0007669"/>
    <property type="project" value="UniProtKB-ARBA"/>
</dbReference>
<dbReference type="Proteomes" id="UP000006045">
    <property type="component" value="Chromosome"/>
</dbReference>
<dbReference type="InterPro" id="IPR018060">
    <property type="entry name" value="HTH_AraC"/>
</dbReference>
<dbReference type="PANTHER" id="PTHR43436">
    <property type="entry name" value="ARAC-FAMILY TRANSCRIPTIONAL REGULATOR"/>
    <property type="match status" value="1"/>
</dbReference>
<dbReference type="InterPro" id="IPR009594">
    <property type="entry name" value="Tscrpt_reg_HTH_AraC_N"/>
</dbReference>
<dbReference type="SUPFAM" id="SSF46689">
    <property type="entry name" value="Homeodomain-like"/>
    <property type="match status" value="2"/>
</dbReference>
<feature type="domain" description="HTH araC/xylS-type" evidence="4">
    <location>
        <begin position="215"/>
        <end position="313"/>
    </location>
</feature>
<keyword evidence="2 5" id="KW-0238">DNA-binding</keyword>
<sequence>MYRKRLFSGLEFDQQELPDMITTPLRHESPLALNIDPRVSVPGDFPTAIPGLSLFRRDQPAPPAVCMIEPSLILVGRGEKRLWVGGEGYSYDPSRFLVTSLDLPANSEVLVASPEQPCVGLVLKLDVSMLAEVITKVGLPAKRHSSTGSGAGIGDMSCALEGALERLLALLDEPEAIPLLAPLILREIHYRLLHTDQGARLRQITAVDGQGYRIAKAIDWLKVNYSAALRIDELAARVQMSAPTFHHHFRQLTGMSPLQYQKWLRLNEARRLMLMERLDVSRAAFAVGYESPSQFSREYARLYGTAPSRDMALLRGEPYAAEALGNAVS</sequence>
<dbReference type="Pfam" id="PF06719">
    <property type="entry name" value="AraC_N"/>
    <property type="match status" value="1"/>
</dbReference>